<dbReference type="GO" id="GO:0005634">
    <property type="term" value="C:nucleus"/>
    <property type="evidence" value="ECO:0007669"/>
    <property type="project" value="TreeGrafter"/>
</dbReference>
<comment type="function">
    <text evidence="8">Acrosomal protein that maintains proacrosin (pro-ACR) as an enzymatically inactive zymogen in the acrosome. Involved also in the acrosome formation.</text>
</comment>
<gene>
    <name evidence="9" type="primary">Acrbp</name>
    <name evidence="9" type="ORF">CHATOR_R12424</name>
</gene>
<evidence type="ECO:0000256" key="4">
    <source>
        <dbReference type="ARBA" id="ARBA00022729"/>
    </source>
</evidence>
<dbReference type="PANTHER" id="PTHR21362">
    <property type="entry name" value="ACROSIN-BINDING PROTEIN"/>
    <property type="match status" value="1"/>
</dbReference>
<evidence type="ECO:0000256" key="8">
    <source>
        <dbReference type="ARBA" id="ARBA00045517"/>
    </source>
</evidence>
<evidence type="ECO:0000313" key="10">
    <source>
        <dbReference type="Proteomes" id="UP000537522"/>
    </source>
</evidence>
<evidence type="ECO:0000256" key="6">
    <source>
        <dbReference type="ARBA" id="ARBA00032734"/>
    </source>
</evidence>
<dbReference type="Pfam" id="PF07222">
    <property type="entry name" value="PBP_sp32"/>
    <property type="match status" value="1"/>
</dbReference>
<evidence type="ECO:0000256" key="3">
    <source>
        <dbReference type="ARBA" id="ARBA00022553"/>
    </source>
</evidence>
<reference evidence="9 10" key="1">
    <citation type="submission" date="2019-09" db="EMBL/GenBank/DDBJ databases">
        <title>Bird 10,000 Genomes (B10K) Project - Family phase.</title>
        <authorList>
            <person name="Zhang G."/>
        </authorList>
    </citation>
    <scope>NUCLEOTIDE SEQUENCE [LARGE SCALE GENOMIC DNA]</scope>
    <source>
        <strain evidence="9">B10K-DU-011-36</strain>
        <tissue evidence="9">Muscle</tissue>
    </source>
</reference>
<keyword evidence="10" id="KW-1185">Reference proteome</keyword>
<evidence type="ECO:0000256" key="2">
    <source>
        <dbReference type="ARBA" id="ARBA00018940"/>
    </source>
</evidence>
<name>A0A7L0JXD2_CHATO</name>
<dbReference type="InterPro" id="IPR009865">
    <property type="entry name" value="Proacrosin-bd"/>
</dbReference>
<dbReference type="Proteomes" id="UP000537522">
    <property type="component" value="Unassembled WGS sequence"/>
</dbReference>
<keyword evidence="3" id="KW-0597">Phosphoprotein</keyword>
<accession>A0A7L0JXD2</accession>
<protein>
    <recommendedName>
        <fullName evidence="2">Acrosin-binding protein</fullName>
    </recommendedName>
    <alternativeName>
        <fullName evidence="6">Acrosin-binding protein, 60 kDa form</fullName>
    </alternativeName>
    <alternativeName>
        <fullName evidence="7">Proacrosin-binding protein sp32</fullName>
    </alternativeName>
</protein>
<evidence type="ECO:0000256" key="1">
    <source>
        <dbReference type="ARBA" id="ARBA00004218"/>
    </source>
</evidence>
<feature type="non-terminal residue" evidence="9">
    <location>
        <position position="90"/>
    </location>
</feature>
<keyword evidence="4" id="KW-0732">Signal</keyword>
<dbReference type="PANTHER" id="PTHR21362:SF1">
    <property type="entry name" value="ACROSIN-BINDING PROTEIN"/>
    <property type="match status" value="1"/>
</dbReference>
<proteinExistence type="predicted"/>
<dbReference type="GO" id="GO:0001669">
    <property type="term" value="C:acrosomal vesicle"/>
    <property type="evidence" value="ECO:0007669"/>
    <property type="project" value="UniProtKB-SubCell"/>
</dbReference>
<organism evidence="9 10">
    <name type="scientific">Chauna torquata</name>
    <name type="common">Southern screamer</name>
    <dbReference type="NCBI Taxonomy" id="30388"/>
    <lineage>
        <taxon>Eukaryota</taxon>
        <taxon>Metazoa</taxon>
        <taxon>Chordata</taxon>
        <taxon>Craniata</taxon>
        <taxon>Vertebrata</taxon>
        <taxon>Euteleostomi</taxon>
        <taxon>Archelosauria</taxon>
        <taxon>Archosauria</taxon>
        <taxon>Dinosauria</taxon>
        <taxon>Saurischia</taxon>
        <taxon>Theropoda</taxon>
        <taxon>Coelurosauria</taxon>
        <taxon>Aves</taxon>
        <taxon>Neognathae</taxon>
        <taxon>Galloanserae</taxon>
        <taxon>Anseriformes</taxon>
        <taxon>Anhimidae</taxon>
        <taxon>Chauna</taxon>
    </lineage>
</organism>
<dbReference type="EMBL" id="VXAL01008384">
    <property type="protein sequence ID" value="NXK49276.1"/>
    <property type="molecule type" value="Genomic_DNA"/>
</dbReference>
<keyword evidence="5" id="KW-0968">Cytoplasmic vesicle</keyword>
<comment type="caution">
    <text evidence="9">The sequence shown here is derived from an EMBL/GenBank/DDBJ whole genome shotgun (WGS) entry which is preliminary data.</text>
</comment>
<evidence type="ECO:0000256" key="5">
    <source>
        <dbReference type="ARBA" id="ARBA00023329"/>
    </source>
</evidence>
<feature type="non-terminal residue" evidence="9">
    <location>
        <position position="1"/>
    </location>
</feature>
<evidence type="ECO:0000256" key="7">
    <source>
        <dbReference type="ARBA" id="ARBA00033453"/>
    </source>
</evidence>
<dbReference type="AlphaFoldDB" id="A0A7L0JXD2"/>
<sequence length="90" mass="10406">VQQPGTPLSNHEYRQFFRSLRATNRASTACHLRALYGCQNPLLRRLDEYENHGAIPKGSICSELPGTPFFPSFCAFAFYRCIMKRYFIKV</sequence>
<evidence type="ECO:0000313" key="9">
    <source>
        <dbReference type="EMBL" id="NXK49276.1"/>
    </source>
</evidence>
<comment type="subcellular location">
    <subcellularLocation>
        <location evidence="1">Cytoplasmic vesicle</location>
        <location evidence="1">Secretory vesicle</location>
        <location evidence="1">Acrosome</location>
    </subcellularLocation>
</comment>